<dbReference type="Gene3D" id="3.20.20.70">
    <property type="entry name" value="Aldolase class I"/>
    <property type="match status" value="1"/>
</dbReference>
<dbReference type="OrthoDB" id="10263753at2759"/>
<dbReference type="InterPro" id="IPR013785">
    <property type="entry name" value="Aldolase_TIM"/>
</dbReference>
<evidence type="ECO:0000256" key="1">
    <source>
        <dbReference type="ARBA" id="ARBA00004861"/>
    </source>
</evidence>
<keyword evidence="6" id="KW-0665">Pyrimidine biosynthesis</keyword>
<gene>
    <name evidence="13" type="primary">PYR4_1</name>
    <name evidence="13" type="ORF">LSUE1_G001028</name>
</gene>
<evidence type="ECO:0000256" key="5">
    <source>
        <dbReference type="ARBA" id="ARBA00022793"/>
    </source>
</evidence>
<keyword evidence="14" id="KW-1185">Reference proteome</keyword>
<feature type="binding site" evidence="11">
    <location>
        <position position="277"/>
    </location>
    <ligand>
        <name>substrate</name>
    </ligand>
</feature>
<proteinExistence type="inferred from homology"/>
<comment type="similarity">
    <text evidence="2">Belongs to the OMP decarboxylase family.</text>
</comment>
<dbReference type="InterPro" id="IPR014732">
    <property type="entry name" value="OMPdecase"/>
</dbReference>
<accession>A0A8T9CQ61</accession>
<dbReference type="GO" id="GO:0006207">
    <property type="term" value="P:'de novo' pyrimidine nucleobase biosynthetic process"/>
    <property type="evidence" value="ECO:0007669"/>
    <property type="project" value="InterPro"/>
</dbReference>
<sequence>MHPITSYLRTLIRLKKSTLCVSADITSAEEMLALAYAVGPHIVVFKTHADILSGWDPDPDHGTGAQLAAIARQFRFLIFEDRKFADIGSTAQLQYAGGDYRILEWAHIVNAHVISGPDMVRALKETANTWKMPTEDTFKAVNLGKSALKRKGVAVKAPTHTREELADLEALPTPKRGLLLLAQMSSAGNLLNAEYTSACLAIARQHQDFVMGFIALEPLNSDPGDEFLVMTPGCSLPPDQSLDDSEFVPGTEDALGQQYVTPQDLMLKGCDIIIVGRGICNAAEPSMKADQYRKVAWEAYQKRLGLTEE</sequence>
<dbReference type="PROSITE" id="PS00156">
    <property type="entry name" value="OMPDECASE"/>
    <property type="match status" value="1"/>
</dbReference>
<feature type="binding site" evidence="11">
    <location>
        <position position="46"/>
    </location>
    <ligand>
        <name>substrate</name>
    </ligand>
</feature>
<evidence type="ECO:0000259" key="12">
    <source>
        <dbReference type="SMART" id="SM00934"/>
    </source>
</evidence>
<evidence type="ECO:0000256" key="10">
    <source>
        <dbReference type="PIRSR" id="PIRSR614732-1"/>
    </source>
</evidence>
<dbReference type="CDD" id="cd04725">
    <property type="entry name" value="OMP_decarboxylase_like"/>
    <property type="match status" value="1"/>
</dbReference>
<dbReference type="AlphaFoldDB" id="A0A8T9CQ61"/>
<name>A0A8T9CQ61_9HELO</name>
<dbReference type="InterPro" id="IPR018089">
    <property type="entry name" value="OMPdecase_AS"/>
</dbReference>
<dbReference type="GO" id="GO:0044205">
    <property type="term" value="P:'de novo' UMP biosynthetic process"/>
    <property type="evidence" value="ECO:0007669"/>
    <property type="project" value="InterPro"/>
</dbReference>
<dbReference type="SUPFAM" id="SSF51366">
    <property type="entry name" value="Ribulose-phoshate binding barrel"/>
    <property type="match status" value="1"/>
</dbReference>
<protein>
    <recommendedName>
        <fullName evidence="4">Orotidine 5'-phosphate decarboxylase</fullName>
        <ecNumber evidence="3">4.1.1.23</ecNumber>
    </recommendedName>
    <alternativeName>
        <fullName evidence="9">OMP decarboxylase</fullName>
    </alternativeName>
    <alternativeName>
        <fullName evidence="8">Uridine 5'-monophosphate synthase</fullName>
    </alternativeName>
</protein>
<feature type="active site" description="For OMPdecase activity" evidence="10">
    <location>
        <position position="83"/>
    </location>
</feature>
<feature type="binding site" evidence="11">
    <location>
        <position position="276"/>
    </location>
    <ligand>
        <name>substrate</name>
    </ligand>
</feature>
<feature type="domain" description="Orotidine 5'-phosphate decarboxylase" evidence="12">
    <location>
        <begin position="18"/>
        <end position="292"/>
    </location>
</feature>
<feature type="active site" description="For OMPdecase activity" evidence="10">
    <location>
        <position position="86"/>
    </location>
</feature>
<dbReference type="Proteomes" id="UP000469558">
    <property type="component" value="Unassembled WGS sequence"/>
</dbReference>
<reference evidence="13 14" key="1">
    <citation type="submission" date="2018-05" db="EMBL/GenBank/DDBJ databases">
        <title>Genome sequencing and assembly of the regulated plant pathogen Lachnellula willkommii and related sister species for the development of diagnostic species identification markers.</title>
        <authorList>
            <person name="Giroux E."/>
            <person name="Bilodeau G."/>
        </authorList>
    </citation>
    <scope>NUCLEOTIDE SEQUENCE [LARGE SCALE GENOMIC DNA]</scope>
    <source>
        <strain evidence="13 14">CBS 268.59</strain>
    </source>
</reference>
<dbReference type="EC" id="4.1.1.23" evidence="3"/>
<evidence type="ECO:0000256" key="6">
    <source>
        <dbReference type="ARBA" id="ARBA00022975"/>
    </source>
</evidence>
<dbReference type="GO" id="GO:0004590">
    <property type="term" value="F:orotidine-5'-phosphate decarboxylase activity"/>
    <property type="evidence" value="ECO:0007669"/>
    <property type="project" value="UniProtKB-EC"/>
</dbReference>
<organism evidence="13 14">
    <name type="scientific">Lachnellula suecica</name>
    <dbReference type="NCBI Taxonomy" id="602035"/>
    <lineage>
        <taxon>Eukaryota</taxon>
        <taxon>Fungi</taxon>
        <taxon>Dikarya</taxon>
        <taxon>Ascomycota</taxon>
        <taxon>Pezizomycotina</taxon>
        <taxon>Leotiomycetes</taxon>
        <taxon>Helotiales</taxon>
        <taxon>Lachnaceae</taxon>
        <taxon>Lachnellula</taxon>
    </lineage>
</organism>
<dbReference type="SMART" id="SM00934">
    <property type="entry name" value="OMPdecase"/>
    <property type="match status" value="1"/>
</dbReference>
<evidence type="ECO:0000256" key="9">
    <source>
        <dbReference type="ARBA" id="ARBA00033428"/>
    </source>
</evidence>
<evidence type="ECO:0000256" key="2">
    <source>
        <dbReference type="ARBA" id="ARBA00011018"/>
    </source>
</evidence>
<comment type="pathway">
    <text evidence="1">Pyrimidine metabolism; UMP biosynthesis via de novo pathway; UMP from orotate: step 2/2.</text>
</comment>
<comment type="caution">
    <text evidence="13">The sequence shown here is derived from an EMBL/GenBank/DDBJ whole genome shotgun (WGS) entry which is preliminary data.</text>
</comment>
<evidence type="ECO:0000313" key="14">
    <source>
        <dbReference type="Proteomes" id="UP000469558"/>
    </source>
</evidence>
<dbReference type="InterPro" id="IPR001754">
    <property type="entry name" value="OMPdeCOase_dom"/>
</dbReference>
<evidence type="ECO:0000256" key="7">
    <source>
        <dbReference type="ARBA" id="ARBA00023239"/>
    </source>
</evidence>
<feature type="binding site" evidence="11">
    <location>
        <position position="185"/>
    </location>
    <ligand>
        <name>substrate</name>
    </ligand>
</feature>
<dbReference type="InterPro" id="IPR011060">
    <property type="entry name" value="RibuloseP-bd_barrel"/>
</dbReference>
<evidence type="ECO:0000313" key="13">
    <source>
        <dbReference type="EMBL" id="TVY84793.1"/>
    </source>
</evidence>
<feature type="binding site" evidence="11">
    <location>
        <position position="257"/>
    </location>
    <ligand>
        <name>substrate</name>
    </ligand>
</feature>
<keyword evidence="5" id="KW-0210">Decarboxylase</keyword>
<evidence type="ECO:0000256" key="11">
    <source>
        <dbReference type="PIRSR" id="PIRSR614732-2"/>
    </source>
</evidence>
<evidence type="ECO:0000256" key="4">
    <source>
        <dbReference type="ARBA" id="ARBA00021923"/>
    </source>
</evidence>
<dbReference type="GO" id="GO:0005829">
    <property type="term" value="C:cytosol"/>
    <property type="evidence" value="ECO:0007669"/>
    <property type="project" value="TreeGrafter"/>
</dbReference>
<feature type="binding site" evidence="11">
    <location>
        <position position="24"/>
    </location>
    <ligand>
        <name>substrate</name>
    </ligand>
</feature>
<dbReference type="Pfam" id="PF00215">
    <property type="entry name" value="OMPdecase"/>
    <property type="match status" value="1"/>
</dbReference>
<dbReference type="EMBL" id="QGMK01000054">
    <property type="protein sequence ID" value="TVY84793.1"/>
    <property type="molecule type" value="Genomic_DNA"/>
</dbReference>
<dbReference type="PANTHER" id="PTHR32119:SF2">
    <property type="entry name" value="OROTIDINE 5'-PHOSPHATE DECARBOXYLASE"/>
    <property type="match status" value="1"/>
</dbReference>
<evidence type="ECO:0000256" key="8">
    <source>
        <dbReference type="ARBA" id="ARBA00031744"/>
    </source>
</evidence>
<evidence type="ECO:0000256" key="3">
    <source>
        <dbReference type="ARBA" id="ARBA00012321"/>
    </source>
</evidence>
<dbReference type="PANTHER" id="PTHR32119">
    <property type="entry name" value="OROTIDINE 5'-PHOSPHATE DECARBOXYLASE"/>
    <property type="match status" value="1"/>
</dbReference>
<feature type="active site" description="For OMPdecase activity" evidence="10">
    <location>
        <position position="81"/>
    </location>
</feature>
<keyword evidence="7" id="KW-0456">Lyase</keyword>